<sequence length="116" mass="13890">MIYNGEVSMEELKDIKEIENKIKQNEMVLIYIWGNSCNVCHDLKLKVEEVIKAYSNIKCYDIELDKVKGVQSKFSVFTVPIILFYIKGKETLRESRYLNIREFKNNIDRYCKLYYN</sequence>
<proteinExistence type="predicted"/>
<dbReference type="InterPro" id="IPR013766">
    <property type="entry name" value="Thioredoxin_domain"/>
</dbReference>
<reference evidence="2 3" key="1">
    <citation type="journal article" date="2003" name="Proc. Natl. Acad. Sci. U.S.A.">
        <title>The genome sequence of Clostridium tetani, the causative agent of tetanus disease.</title>
        <authorList>
            <person name="Brueggemann H."/>
            <person name="Baumer S."/>
            <person name="Fricke W.F."/>
            <person name="Wiezer A."/>
            <person name="Liesegang H."/>
            <person name="Decker I."/>
            <person name="Herzberg C."/>
            <person name="Martinez-Arias R."/>
            <person name="Merkl R."/>
            <person name="Henne A."/>
            <person name="Gottschalk G."/>
        </authorList>
    </citation>
    <scope>NUCLEOTIDE SEQUENCE [LARGE SCALE GENOMIC DNA]</scope>
    <source>
        <strain evidence="3">Massachusetts / E88</strain>
    </source>
</reference>
<keyword evidence="3" id="KW-1185">Reference proteome</keyword>
<dbReference type="SUPFAM" id="SSF52833">
    <property type="entry name" value="Thioredoxin-like"/>
    <property type="match status" value="1"/>
</dbReference>
<accession>Q896W3</accession>
<name>Q896W3_CLOTE</name>
<protein>
    <submittedName>
        <fullName evidence="2">Putative thioredoxin</fullName>
    </submittedName>
</protein>
<dbReference type="KEGG" id="ctc:CTC_00883"/>
<gene>
    <name evidence="2" type="ordered locus">CTC_00883</name>
</gene>
<evidence type="ECO:0000313" key="2">
    <source>
        <dbReference type="EMBL" id="AAO35477.1"/>
    </source>
</evidence>
<evidence type="ECO:0000259" key="1">
    <source>
        <dbReference type="Pfam" id="PF00085"/>
    </source>
</evidence>
<organism evidence="2 3">
    <name type="scientific">Clostridium tetani (strain Massachusetts / E88)</name>
    <dbReference type="NCBI Taxonomy" id="212717"/>
    <lineage>
        <taxon>Bacteria</taxon>
        <taxon>Bacillati</taxon>
        <taxon>Bacillota</taxon>
        <taxon>Clostridia</taxon>
        <taxon>Eubacteriales</taxon>
        <taxon>Clostridiaceae</taxon>
        <taxon>Clostridium</taxon>
    </lineage>
</organism>
<dbReference type="AlphaFoldDB" id="Q896W3"/>
<feature type="domain" description="Thioredoxin" evidence="1">
    <location>
        <begin position="17"/>
        <end position="92"/>
    </location>
</feature>
<dbReference type="HOGENOM" id="CLU_090389_16_1_9"/>
<evidence type="ECO:0000313" key="3">
    <source>
        <dbReference type="Proteomes" id="UP000001412"/>
    </source>
</evidence>
<dbReference type="Gene3D" id="3.40.30.10">
    <property type="entry name" value="Glutaredoxin"/>
    <property type="match status" value="1"/>
</dbReference>
<dbReference type="Proteomes" id="UP000001412">
    <property type="component" value="Chromosome"/>
</dbReference>
<dbReference type="EMBL" id="AE015927">
    <property type="protein sequence ID" value="AAO35477.1"/>
    <property type="molecule type" value="Genomic_DNA"/>
</dbReference>
<dbReference type="CDD" id="cd02947">
    <property type="entry name" value="TRX_family"/>
    <property type="match status" value="1"/>
</dbReference>
<dbReference type="InterPro" id="IPR036249">
    <property type="entry name" value="Thioredoxin-like_sf"/>
</dbReference>
<dbReference type="Pfam" id="PF00085">
    <property type="entry name" value="Thioredoxin"/>
    <property type="match status" value="1"/>
</dbReference>
<dbReference type="STRING" id="212717.CTC_00883"/>